<name>A0A2S5KSS1_9PROT</name>
<dbReference type="InterPro" id="IPR002509">
    <property type="entry name" value="NODB_dom"/>
</dbReference>
<reference evidence="4 5" key="1">
    <citation type="submission" date="2018-02" db="EMBL/GenBank/DDBJ databases">
        <title>novel marine gammaproteobacteria from coastal saline agro ecosystem.</title>
        <authorList>
            <person name="Krishnan R."/>
            <person name="Ramesh Kumar N."/>
        </authorList>
    </citation>
    <scope>NUCLEOTIDE SEQUENCE [LARGE SCALE GENOMIC DNA]</scope>
    <source>
        <strain evidence="4 5">228</strain>
    </source>
</reference>
<dbReference type="CDD" id="cd10918">
    <property type="entry name" value="CE4_NodB_like_5s_6s"/>
    <property type="match status" value="1"/>
</dbReference>
<proteinExistence type="predicted"/>
<comment type="subcellular location">
    <subcellularLocation>
        <location evidence="1">Secreted</location>
    </subcellularLocation>
</comment>
<dbReference type="InterPro" id="IPR011330">
    <property type="entry name" value="Glyco_hydro/deAcase_b/a-brl"/>
</dbReference>
<evidence type="ECO:0000313" key="5">
    <source>
        <dbReference type="Proteomes" id="UP000238196"/>
    </source>
</evidence>
<keyword evidence="2" id="KW-0732">Signal</keyword>
<evidence type="ECO:0000259" key="3">
    <source>
        <dbReference type="PROSITE" id="PS51677"/>
    </source>
</evidence>
<feature type="domain" description="NodB homology" evidence="3">
    <location>
        <begin position="87"/>
        <end position="332"/>
    </location>
</feature>
<dbReference type="PANTHER" id="PTHR34216">
    <property type="match status" value="1"/>
</dbReference>
<dbReference type="Proteomes" id="UP000238196">
    <property type="component" value="Unassembled WGS sequence"/>
</dbReference>
<dbReference type="SUPFAM" id="SSF88713">
    <property type="entry name" value="Glycoside hydrolase/deacetylase"/>
    <property type="match status" value="1"/>
</dbReference>
<dbReference type="PROSITE" id="PS51677">
    <property type="entry name" value="NODB"/>
    <property type="match status" value="1"/>
</dbReference>
<protein>
    <submittedName>
        <fullName evidence="4">Polysaccharide deacetylase</fullName>
    </submittedName>
</protein>
<dbReference type="GO" id="GO:0016810">
    <property type="term" value="F:hydrolase activity, acting on carbon-nitrogen (but not peptide) bonds"/>
    <property type="evidence" value="ECO:0007669"/>
    <property type="project" value="InterPro"/>
</dbReference>
<dbReference type="InterPro" id="IPR051398">
    <property type="entry name" value="Polysacch_Deacetylase"/>
</dbReference>
<dbReference type="PANTHER" id="PTHR34216:SF3">
    <property type="entry name" value="POLY-BETA-1,6-N-ACETYL-D-GLUCOSAMINE N-DEACETYLASE"/>
    <property type="match status" value="1"/>
</dbReference>
<organism evidence="4 5">
    <name type="scientific">Proteobacteria bacterium 228</name>
    <dbReference type="NCBI Taxonomy" id="2083153"/>
    <lineage>
        <taxon>Bacteria</taxon>
        <taxon>Pseudomonadati</taxon>
        <taxon>Pseudomonadota</taxon>
    </lineage>
</organism>
<sequence length="332" mass="36787">MIKRALKAASGMLYMHSRSGKQALANNALILMLHRVVEEDNYAALPHRNELCVGQASFDRLLVWLKRRFDITELQTLLTTPPTSSRPRVALTFDDGWYDNATLALPVLQRHQVPASIFLSTDFIDSEQGFWWESIGETLWGSFGEQATQQLLTSLSEIGKPVAADLPNLPQNSERSQAIMRYLASLKDQPATVLQALADSCPVGKQPQAMSWQQVSRLEQSGLIRFGAHGASHALLDRLPSAEIHAELQRSLTVVAQRCEQPLPVYCYPNGNHSEAVHQHLQSLNVPYALSTRPGLYRDNSPALALPRIGVSQVTASNPNLLAWRIRQGANA</sequence>
<accession>A0A2S5KSS1</accession>
<gene>
    <name evidence="4" type="ORF">C4K68_08990</name>
</gene>
<dbReference type="GO" id="GO:0005975">
    <property type="term" value="P:carbohydrate metabolic process"/>
    <property type="evidence" value="ECO:0007669"/>
    <property type="project" value="InterPro"/>
</dbReference>
<comment type="caution">
    <text evidence="4">The sequence shown here is derived from an EMBL/GenBank/DDBJ whole genome shotgun (WGS) entry which is preliminary data.</text>
</comment>
<dbReference type="Gene3D" id="3.20.20.370">
    <property type="entry name" value="Glycoside hydrolase/deacetylase"/>
    <property type="match status" value="1"/>
</dbReference>
<dbReference type="OrthoDB" id="9814639at2"/>
<dbReference type="GO" id="GO:0005576">
    <property type="term" value="C:extracellular region"/>
    <property type="evidence" value="ECO:0007669"/>
    <property type="project" value="UniProtKB-SubCell"/>
</dbReference>
<dbReference type="EMBL" id="PRLP01000027">
    <property type="protein sequence ID" value="PPC77705.1"/>
    <property type="molecule type" value="Genomic_DNA"/>
</dbReference>
<evidence type="ECO:0000256" key="2">
    <source>
        <dbReference type="ARBA" id="ARBA00022729"/>
    </source>
</evidence>
<dbReference type="Pfam" id="PF01522">
    <property type="entry name" value="Polysacc_deac_1"/>
    <property type="match status" value="1"/>
</dbReference>
<evidence type="ECO:0000256" key="1">
    <source>
        <dbReference type="ARBA" id="ARBA00004613"/>
    </source>
</evidence>
<evidence type="ECO:0000313" key="4">
    <source>
        <dbReference type="EMBL" id="PPC77705.1"/>
    </source>
</evidence>
<dbReference type="AlphaFoldDB" id="A0A2S5KSS1"/>